<comment type="caution">
    <text evidence="1">The sequence shown here is derived from an EMBL/GenBank/DDBJ whole genome shotgun (WGS) entry which is preliminary data.</text>
</comment>
<accession>A0AA39F9B5</accession>
<organism evidence="1 2">
    <name type="scientific">Microctonus aethiopoides</name>
    <dbReference type="NCBI Taxonomy" id="144406"/>
    <lineage>
        <taxon>Eukaryota</taxon>
        <taxon>Metazoa</taxon>
        <taxon>Ecdysozoa</taxon>
        <taxon>Arthropoda</taxon>
        <taxon>Hexapoda</taxon>
        <taxon>Insecta</taxon>
        <taxon>Pterygota</taxon>
        <taxon>Neoptera</taxon>
        <taxon>Endopterygota</taxon>
        <taxon>Hymenoptera</taxon>
        <taxon>Apocrita</taxon>
        <taxon>Ichneumonoidea</taxon>
        <taxon>Braconidae</taxon>
        <taxon>Euphorinae</taxon>
        <taxon>Microctonus</taxon>
    </lineage>
</organism>
<dbReference type="AlphaFoldDB" id="A0AA39F9B5"/>
<keyword evidence="2" id="KW-1185">Reference proteome</keyword>
<reference evidence="1" key="2">
    <citation type="submission" date="2023-03" db="EMBL/GenBank/DDBJ databases">
        <authorList>
            <person name="Inwood S.N."/>
            <person name="Skelly J.G."/>
            <person name="Guhlin J."/>
            <person name="Harrop T.W.R."/>
            <person name="Goldson S.G."/>
            <person name="Dearden P.K."/>
        </authorList>
    </citation>
    <scope>NUCLEOTIDE SEQUENCE</scope>
    <source>
        <strain evidence="1">Irish</strain>
        <tissue evidence="1">Whole body</tissue>
    </source>
</reference>
<reference evidence="1" key="1">
    <citation type="journal article" date="2023" name="bioRxiv">
        <title>Scaffold-level genome assemblies of two parasitoid biocontrol wasps reveal the parthenogenesis mechanism and an associated novel virus.</title>
        <authorList>
            <person name="Inwood S."/>
            <person name="Skelly J."/>
            <person name="Guhlin J."/>
            <person name="Harrop T."/>
            <person name="Goldson S."/>
            <person name="Dearden P."/>
        </authorList>
    </citation>
    <scope>NUCLEOTIDE SEQUENCE</scope>
    <source>
        <strain evidence="1">Irish</strain>
        <tissue evidence="1">Whole body</tissue>
    </source>
</reference>
<dbReference type="EMBL" id="JAQQBS010001422">
    <property type="protein sequence ID" value="KAK0165283.1"/>
    <property type="molecule type" value="Genomic_DNA"/>
</dbReference>
<name>A0AA39F9B5_9HYME</name>
<dbReference type="Proteomes" id="UP001168990">
    <property type="component" value="Unassembled WGS sequence"/>
</dbReference>
<protein>
    <submittedName>
        <fullName evidence="1">Uncharacterized protein</fullName>
    </submittedName>
</protein>
<sequence>DWMNFRGPAGQMLPSCTTQQTRQDTIFRKQYFGEFFEKNRKIQTVSKSTF</sequence>
<gene>
    <name evidence="1" type="ORF">PV328_003811</name>
</gene>
<feature type="non-terminal residue" evidence="1">
    <location>
        <position position="50"/>
    </location>
</feature>
<evidence type="ECO:0000313" key="2">
    <source>
        <dbReference type="Proteomes" id="UP001168990"/>
    </source>
</evidence>
<proteinExistence type="predicted"/>
<evidence type="ECO:0000313" key="1">
    <source>
        <dbReference type="EMBL" id="KAK0165283.1"/>
    </source>
</evidence>